<accession>A0A9J7BT86</accession>
<dbReference type="InterPro" id="IPR001610">
    <property type="entry name" value="PAC"/>
</dbReference>
<dbReference type="Gene3D" id="3.30.450.40">
    <property type="match status" value="1"/>
</dbReference>
<evidence type="ECO:0000256" key="6">
    <source>
        <dbReference type="ARBA" id="ARBA00023012"/>
    </source>
</evidence>
<dbReference type="Pfam" id="PF13185">
    <property type="entry name" value="GAF_2"/>
    <property type="match status" value="1"/>
</dbReference>
<dbReference type="SMART" id="SM00086">
    <property type="entry name" value="PAC"/>
    <property type="match status" value="3"/>
</dbReference>
<evidence type="ECO:0000313" key="12">
    <source>
        <dbReference type="Proteomes" id="UP001059380"/>
    </source>
</evidence>
<dbReference type="PROSITE" id="PS50113">
    <property type="entry name" value="PAC"/>
    <property type="match status" value="2"/>
</dbReference>
<dbReference type="SMART" id="SM00091">
    <property type="entry name" value="PAS"/>
    <property type="match status" value="3"/>
</dbReference>
<evidence type="ECO:0000256" key="5">
    <source>
        <dbReference type="ARBA" id="ARBA00022777"/>
    </source>
</evidence>
<evidence type="ECO:0000259" key="9">
    <source>
        <dbReference type="PROSITE" id="PS50112"/>
    </source>
</evidence>
<dbReference type="PRINTS" id="PR00344">
    <property type="entry name" value="BCTRLSENSOR"/>
</dbReference>
<dbReference type="CDD" id="cd00082">
    <property type="entry name" value="HisKA"/>
    <property type="match status" value="1"/>
</dbReference>
<dbReference type="SUPFAM" id="SSF55874">
    <property type="entry name" value="ATPase domain of HSP90 chaperone/DNA topoisomerase II/histidine kinase"/>
    <property type="match status" value="1"/>
</dbReference>
<dbReference type="InterPro" id="IPR036097">
    <property type="entry name" value="HisK_dim/P_sf"/>
</dbReference>
<sequence length="799" mass="88278">MIADQTMGGIMQSYQHPEHVASVSWPPDFDVFDRSPDPALDELTELAAVLSLADYAYIAWPDVNRLWFKSRYGFNAAEQPRATSACNVVFATGQSLLITDAAQDVRFPQGGIELPGARPCRSYAGVPLISADQKIVGTLALLAHNPGQFQGEHLTLLDILGRQATTRLELYNRIRAQEHAQRARNRTERALAVERCFVAATLDSIPALVAVLDTAGRIVRFNQSCAQLTGMSLAEAAGRLFVDEVLEPEDREWAVGILRQAAAGQVSGPHETTWRVPGGSTRRVSWTLRPLQGPNGEIQYVIVSGQDVTDQRQAEEALLSSEARYRQVVEGSLGFVFTCTMEGRLTSLNAFTAETLGYRVEDLTGRSIAELLDSTGALTFQECLHALQTKDEWQGAIPVRRSDGVYRRIAFRSRRMELRGERPFILNHGVDVTEQHEAEEALHLATRQRELILQAVGDGIYGIDLDGRLTFINEAGARALGYQADQLTGRDVHEVIHHSHADGTPYSKVTSPILQGMRRRESVRMADEVFWRADGTSIPVEYSASPLIEDGRISGMVVAFQDITERRRLEKMKDEFISTVSHELRTPLTSLRAALGLISSGSLEKRPDKQKQMVDMAIANCDRLVRLVNDILDFDKVEKGHLPLRRVPVEAVDLLRRAAEVAYSAATEAGMAFRIEAVPAVVIADEDRILQVLNELVSNAIKFSPRNTQIKFSAQPLGDKEICLSVEDQGQGIPPEKLEHIFNRFQQGDASDSRPLGGTGLGLALCRSIIEQHDGRIWAESTLGRGSKFFFTLPAASAK</sequence>
<dbReference type="PROSITE" id="PS50112">
    <property type="entry name" value="PAS"/>
    <property type="match status" value="3"/>
</dbReference>
<dbReference type="PROSITE" id="PS50109">
    <property type="entry name" value="HIS_KIN"/>
    <property type="match status" value="1"/>
</dbReference>
<evidence type="ECO:0000256" key="7">
    <source>
        <dbReference type="ARBA" id="ARBA00023136"/>
    </source>
</evidence>
<dbReference type="Gene3D" id="1.10.287.130">
    <property type="match status" value="1"/>
</dbReference>
<dbReference type="InterPro" id="IPR003018">
    <property type="entry name" value="GAF"/>
</dbReference>
<dbReference type="KEGG" id="orp:MOP44_26585"/>
<keyword evidence="12" id="KW-1185">Reference proteome</keyword>
<dbReference type="RefSeq" id="WP_260793614.1">
    <property type="nucleotide sequence ID" value="NZ_CP093313.1"/>
</dbReference>
<feature type="domain" description="PAS" evidence="9">
    <location>
        <begin position="194"/>
        <end position="265"/>
    </location>
</feature>
<dbReference type="PANTHER" id="PTHR43047">
    <property type="entry name" value="TWO-COMPONENT HISTIDINE PROTEIN KINASE"/>
    <property type="match status" value="1"/>
</dbReference>
<dbReference type="InterPro" id="IPR005467">
    <property type="entry name" value="His_kinase_dom"/>
</dbReference>
<proteinExistence type="predicted"/>
<dbReference type="EC" id="2.7.13.3" evidence="2"/>
<name>A0A9J7BT86_9BACT</name>
<dbReference type="PANTHER" id="PTHR43047:SF72">
    <property type="entry name" value="OSMOSENSING HISTIDINE PROTEIN KINASE SLN1"/>
    <property type="match status" value="1"/>
</dbReference>
<comment type="catalytic activity">
    <reaction evidence="1">
        <text>ATP + protein L-histidine = ADP + protein N-phospho-L-histidine.</text>
        <dbReference type="EC" id="2.7.13.3"/>
    </reaction>
</comment>
<feature type="domain" description="PAS" evidence="9">
    <location>
        <begin position="445"/>
        <end position="497"/>
    </location>
</feature>
<evidence type="ECO:0000256" key="2">
    <source>
        <dbReference type="ARBA" id="ARBA00012438"/>
    </source>
</evidence>
<dbReference type="InterPro" id="IPR013767">
    <property type="entry name" value="PAS_fold"/>
</dbReference>
<gene>
    <name evidence="11" type="ORF">MOP44_26585</name>
</gene>
<keyword evidence="7" id="KW-0472">Membrane</keyword>
<dbReference type="FunFam" id="1.10.287.130:FF:000001">
    <property type="entry name" value="Two-component sensor histidine kinase"/>
    <property type="match status" value="1"/>
</dbReference>
<dbReference type="Pfam" id="PF02518">
    <property type="entry name" value="HATPase_c"/>
    <property type="match status" value="1"/>
</dbReference>
<dbReference type="SUPFAM" id="SSF47384">
    <property type="entry name" value="Homodimeric domain of signal transducing histidine kinase"/>
    <property type="match status" value="1"/>
</dbReference>
<dbReference type="EMBL" id="CP093313">
    <property type="protein sequence ID" value="UWZ84110.1"/>
    <property type="molecule type" value="Genomic_DNA"/>
</dbReference>
<dbReference type="SMART" id="SM00388">
    <property type="entry name" value="HisKA"/>
    <property type="match status" value="1"/>
</dbReference>
<keyword evidence="3" id="KW-0597">Phosphoprotein</keyword>
<evidence type="ECO:0000259" key="8">
    <source>
        <dbReference type="PROSITE" id="PS50109"/>
    </source>
</evidence>
<dbReference type="SUPFAM" id="SSF55785">
    <property type="entry name" value="PYP-like sensor domain (PAS domain)"/>
    <property type="match status" value="3"/>
</dbReference>
<evidence type="ECO:0000256" key="1">
    <source>
        <dbReference type="ARBA" id="ARBA00000085"/>
    </source>
</evidence>
<dbReference type="GO" id="GO:0005886">
    <property type="term" value="C:plasma membrane"/>
    <property type="evidence" value="ECO:0007669"/>
    <property type="project" value="TreeGrafter"/>
</dbReference>
<dbReference type="InterPro" id="IPR000014">
    <property type="entry name" value="PAS"/>
</dbReference>
<dbReference type="InterPro" id="IPR004358">
    <property type="entry name" value="Sig_transdc_His_kin-like_C"/>
</dbReference>
<dbReference type="GO" id="GO:0000155">
    <property type="term" value="F:phosphorelay sensor kinase activity"/>
    <property type="evidence" value="ECO:0007669"/>
    <property type="project" value="InterPro"/>
</dbReference>
<reference evidence="11" key="1">
    <citation type="submission" date="2021-04" db="EMBL/GenBank/DDBJ databases">
        <title>Phylogenetic analysis of Acidobacteriaceae.</title>
        <authorList>
            <person name="Qiu L."/>
            <person name="Zhang Q."/>
        </authorList>
    </citation>
    <scope>NUCLEOTIDE SEQUENCE</scope>
    <source>
        <strain evidence="11">DSM 25168</strain>
    </source>
</reference>
<organism evidence="11 12">
    <name type="scientific">Occallatibacter riparius</name>
    <dbReference type="NCBI Taxonomy" id="1002689"/>
    <lineage>
        <taxon>Bacteria</taxon>
        <taxon>Pseudomonadati</taxon>
        <taxon>Acidobacteriota</taxon>
        <taxon>Terriglobia</taxon>
        <taxon>Terriglobales</taxon>
        <taxon>Acidobacteriaceae</taxon>
        <taxon>Occallatibacter</taxon>
    </lineage>
</organism>
<dbReference type="Pfam" id="PF00989">
    <property type="entry name" value="PAS"/>
    <property type="match status" value="1"/>
</dbReference>
<keyword evidence="6" id="KW-0902">Two-component regulatory system</keyword>
<feature type="domain" description="Histidine kinase" evidence="8">
    <location>
        <begin position="579"/>
        <end position="797"/>
    </location>
</feature>
<dbReference type="InterPro" id="IPR013656">
    <property type="entry name" value="PAS_4"/>
</dbReference>
<dbReference type="Pfam" id="PF08448">
    <property type="entry name" value="PAS_4"/>
    <property type="match status" value="2"/>
</dbReference>
<keyword evidence="5" id="KW-0418">Kinase</keyword>
<evidence type="ECO:0000313" key="11">
    <source>
        <dbReference type="EMBL" id="UWZ84110.1"/>
    </source>
</evidence>
<evidence type="ECO:0000259" key="10">
    <source>
        <dbReference type="PROSITE" id="PS50113"/>
    </source>
</evidence>
<dbReference type="InterPro" id="IPR003594">
    <property type="entry name" value="HATPase_dom"/>
</dbReference>
<protein>
    <recommendedName>
        <fullName evidence="2">histidine kinase</fullName>
        <ecNumber evidence="2">2.7.13.3</ecNumber>
    </recommendedName>
</protein>
<dbReference type="InterPro" id="IPR036890">
    <property type="entry name" value="HATPase_C_sf"/>
</dbReference>
<keyword evidence="4" id="KW-0808">Transferase</keyword>
<feature type="domain" description="PAC" evidence="10">
    <location>
        <begin position="268"/>
        <end position="320"/>
    </location>
</feature>
<dbReference type="InterPro" id="IPR000700">
    <property type="entry name" value="PAS-assoc_C"/>
</dbReference>
<feature type="domain" description="PAC" evidence="10">
    <location>
        <begin position="519"/>
        <end position="575"/>
    </location>
</feature>
<dbReference type="AlphaFoldDB" id="A0A9J7BT86"/>
<dbReference type="SMART" id="SM00065">
    <property type="entry name" value="GAF"/>
    <property type="match status" value="1"/>
</dbReference>
<dbReference type="Gene3D" id="3.30.565.10">
    <property type="entry name" value="Histidine kinase-like ATPase, C-terminal domain"/>
    <property type="match status" value="1"/>
</dbReference>
<feature type="domain" description="PAS" evidence="9">
    <location>
        <begin position="321"/>
        <end position="391"/>
    </location>
</feature>
<dbReference type="InterPro" id="IPR003661">
    <property type="entry name" value="HisK_dim/P_dom"/>
</dbReference>
<dbReference type="GO" id="GO:0006355">
    <property type="term" value="P:regulation of DNA-templated transcription"/>
    <property type="evidence" value="ECO:0007669"/>
    <property type="project" value="InterPro"/>
</dbReference>
<dbReference type="CDD" id="cd00130">
    <property type="entry name" value="PAS"/>
    <property type="match status" value="3"/>
</dbReference>
<dbReference type="Gene3D" id="3.30.450.20">
    <property type="entry name" value="PAS domain"/>
    <property type="match status" value="3"/>
</dbReference>
<evidence type="ECO:0000256" key="4">
    <source>
        <dbReference type="ARBA" id="ARBA00022679"/>
    </source>
</evidence>
<evidence type="ECO:0000256" key="3">
    <source>
        <dbReference type="ARBA" id="ARBA00022553"/>
    </source>
</evidence>
<dbReference type="FunFam" id="3.30.565.10:FF:000006">
    <property type="entry name" value="Sensor histidine kinase WalK"/>
    <property type="match status" value="1"/>
</dbReference>
<dbReference type="NCBIfam" id="TIGR00229">
    <property type="entry name" value="sensory_box"/>
    <property type="match status" value="3"/>
</dbReference>
<dbReference type="Proteomes" id="UP001059380">
    <property type="component" value="Chromosome"/>
</dbReference>
<dbReference type="GO" id="GO:0009927">
    <property type="term" value="F:histidine phosphotransfer kinase activity"/>
    <property type="evidence" value="ECO:0007669"/>
    <property type="project" value="TreeGrafter"/>
</dbReference>
<dbReference type="SMART" id="SM00387">
    <property type="entry name" value="HATPase_c"/>
    <property type="match status" value="1"/>
</dbReference>
<dbReference type="CDD" id="cd00075">
    <property type="entry name" value="HATPase"/>
    <property type="match status" value="1"/>
</dbReference>
<dbReference type="InterPro" id="IPR029016">
    <property type="entry name" value="GAF-like_dom_sf"/>
</dbReference>
<dbReference type="SUPFAM" id="SSF55781">
    <property type="entry name" value="GAF domain-like"/>
    <property type="match status" value="1"/>
</dbReference>
<dbReference type="Pfam" id="PF00512">
    <property type="entry name" value="HisKA"/>
    <property type="match status" value="1"/>
</dbReference>
<dbReference type="InterPro" id="IPR035965">
    <property type="entry name" value="PAS-like_dom_sf"/>
</dbReference>